<dbReference type="AlphaFoldDB" id="A0A9P6JR80"/>
<keyword evidence="4" id="KW-1185">Reference proteome</keyword>
<name>A0A9P6JR80_9AGAR</name>
<evidence type="ECO:0000256" key="1">
    <source>
        <dbReference type="SAM" id="MobiDB-lite"/>
    </source>
</evidence>
<organism evidence="3 4">
    <name type="scientific">Crepidotus variabilis</name>
    <dbReference type="NCBI Taxonomy" id="179855"/>
    <lineage>
        <taxon>Eukaryota</taxon>
        <taxon>Fungi</taxon>
        <taxon>Dikarya</taxon>
        <taxon>Basidiomycota</taxon>
        <taxon>Agaricomycotina</taxon>
        <taxon>Agaricomycetes</taxon>
        <taxon>Agaricomycetidae</taxon>
        <taxon>Agaricales</taxon>
        <taxon>Agaricineae</taxon>
        <taxon>Crepidotaceae</taxon>
        <taxon>Crepidotus</taxon>
    </lineage>
</organism>
<evidence type="ECO:0000256" key="2">
    <source>
        <dbReference type="SAM" id="SignalP"/>
    </source>
</evidence>
<dbReference type="OrthoDB" id="5076485at2759"/>
<keyword evidence="2" id="KW-0732">Signal</keyword>
<evidence type="ECO:0000313" key="4">
    <source>
        <dbReference type="Proteomes" id="UP000807306"/>
    </source>
</evidence>
<feature type="signal peptide" evidence="2">
    <location>
        <begin position="1"/>
        <end position="18"/>
    </location>
</feature>
<feature type="region of interest" description="Disordered" evidence="1">
    <location>
        <begin position="242"/>
        <end position="273"/>
    </location>
</feature>
<evidence type="ECO:0000313" key="3">
    <source>
        <dbReference type="EMBL" id="KAF9530011.1"/>
    </source>
</evidence>
<feature type="compositionally biased region" description="Low complexity" evidence="1">
    <location>
        <begin position="242"/>
        <end position="268"/>
    </location>
</feature>
<reference evidence="3" key="1">
    <citation type="submission" date="2020-11" db="EMBL/GenBank/DDBJ databases">
        <authorList>
            <consortium name="DOE Joint Genome Institute"/>
            <person name="Ahrendt S."/>
            <person name="Riley R."/>
            <person name="Andreopoulos W."/>
            <person name="Labutti K."/>
            <person name="Pangilinan J."/>
            <person name="Ruiz-Duenas F.J."/>
            <person name="Barrasa J.M."/>
            <person name="Sanchez-Garcia M."/>
            <person name="Camarero S."/>
            <person name="Miyauchi S."/>
            <person name="Serrano A."/>
            <person name="Linde D."/>
            <person name="Babiker R."/>
            <person name="Drula E."/>
            <person name="Ayuso-Fernandez I."/>
            <person name="Pacheco R."/>
            <person name="Padilla G."/>
            <person name="Ferreira P."/>
            <person name="Barriuso J."/>
            <person name="Kellner H."/>
            <person name="Castanera R."/>
            <person name="Alfaro M."/>
            <person name="Ramirez L."/>
            <person name="Pisabarro A.G."/>
            <person name="Kuo A."/>
            <person name="Tritt A."/>
            <person name="Lipzen A."/>
            <person name="He G."/>
            <person name="Yan M."/>
            <person name="Ng V."/>
            <person name="Cullen D."/>
            <person name="Martin F."/>
            <person name="Rosso M.-N."/>
            <person name="Henrissat B."/>
            <person name="Hibbett D."/>
            <person name="Martinez A.T."/>
            <person name="Grigoriev I.V."/>
        </authorList>
    </citation>
    <scope>NUCLEOTIDE SEQUENCE</scope>
    <source>
        <strain evidence="3">CBS 506.95</strain>
    </source>
</reference>
<comment type="caution">
    <text evidence="3">The sequence shown here is derived from an EMBL/GenBank/DDBJ whole genome shotgun (WGS) entry which is preliminary data.</text>
</comment>
<protein>
    <submittedName>
        <fullName evidence="3">Uncharacterized protein</fullName>
    </submittedName>
</protein>
<proteinExistence type="predicted"/>
<dbReference type="Proteomes" id="UP000807306">
    <property type="component" value="Unassembled WGS sequence"/>
</dbReference>
<feature type="chain" id="PRO_5040458552" evidence="2">
    <location>
        <begin position="19"/>
        <end position="293"/>
    </location>
</feature>
<gene>
    <name evidence="3" type="ORF">CPB83DRAFT_851433</name>
</gene>
<accession>A0A9P6JR80</accession>
<sequence>MYICAGLVLLSSLPFGNAGPFDNGISLASDKVTAETRFTATIADGQYYDPSYSGRDIAKIEVYLAASAASNAASMGGNSFDSQCTLLSNISLCDNGISVFNNHIDLSNSTFTVSIPKDIGPPGKFYSLHAQMYLTNGKKYSGEISSPPFTLSGATGHFGAVQQKGYALWTATYFPCSSFSCVVACADGASATAGATSDSTQYHECAAKCPGVTLPPSDSPDLNNGTPPLLPTNAPACLLSATPSSSSLGSRSPTSSPSGSSSTTSALSNAGQGTKRGISATAAVLLFFIAMST</sequence>
<dbReference type="EMBL" id="MU157842">
    <property type="protein sequence ID" value="KAF9530011.1"/>
    <property type="molecule type" value="Genomic_DNA"/>
</dbReference>